<reference evidence="1" key="1">
    <citation type="submission" date="2024-09" db="EMBL/GenBank/DDBJ databases">
        <title>Black Yeasts Isolated from many extreme environments.</title>
        <authorList>
            <person name="Coleine C."/>
            <person name="Stajich J.E."/>
            <person name="Selbmann L."/>
        </authorList>
    </citation>
    <scope>NUCLEOTIDE SEQUENCE</scope>
    <source>
        <strain evidence="1">CCFEE 5737</strain>
    </source>
</reference>
<accession>A0ACC3CY16</accession>
<sequence length="115" mass="13500">MVGKRNQAVQYPNRKTGDDGENGGSNGNFIGKDGGRGRPRVFRFTDTEDTEAQDQRREEMKDKLLNSIDRDGLEKFRKSEEELKEIKNKKIRKFYEHQNHRLNDWLEVDTLVQAM</sequence>
<evidence type="ECO:0000313" key="2">
    <source>
        <dbReference type="Proteomes" id="UP001186974"/>
    </source>
</evidence>
<name>A0ACC3CY16_9PEZI</name>
<gene>
    <name evidence="1" type="ORF">LTS18_012339</name>
</gene>
<dbReference type="EMBL" id="JAWDJW010010012">
    <property type="protein sequence ID" value="KAK3052047.1"/>
    <property type="molecule type" value="Genomic_DNA"/>
</dbReference>
<dbReference type="Proteomes" id="UP001186974">
    <property type="component" value="Unassembled WGS sequence"/>
</dbReference>
<evidence type="ECO:0000313" key="1">
    <source>
        <dbReference type="EMBL" id="KAK3052047.1"/>
    </source>
</evidence>
<comment type="caution">
    <text evidence="1">The sequence shown here is derived from an EMBL/GenBank/DDBJ whole genome shotgun (WGS) entry which is preliminary data.</text>
</comment>
<keyword evidence="2" id="KW-1185">Reference proteome</keyword>
<organism evidence="1 2">
    <name type="scientific">Coniosporium uncinatum</name>
    <dbReference type="NCBI Taxonomy" id="93489"/>
    <lineage>
        <taxon>Eukaryota</taxon>
        <taxon>Fungi</taxon>
        <taxon>Dikarya</taxon>
        <taxon>Ascomycota</taxon>
        <taxon>Pezizomycotina</taxon>
        <taxon>Dothideomycetes</taxon>
        <taxon>Dothideomycetes incertae sedis</taxon>
        <taxon>Coniosporium</taxon>
    </lineage>
</organism>
<feature type="non-terminal residue" evidence="1">
    <location>
        <position position="115"/>
    </location>
</feature>
<proteinExistence type="predicted"/>
<protein>
    <submittedName>
        <fullName evidence="1">Uncharacterized protein</fullName>
    </submittedName>
</protein>